<dbReference type="Pfam" id="PF00169">
    <property type="entry name" value="PH"/>
    <property type="match status" value="1"/>
</dbReference>
<reference evidence="9" key="3">
    <citation type="submission" date="2025-09" db="UniProtKB">
        <authorList>
            <consortium name="Ensembl"/>
        </authorList>
    </citation>
    <scope>IDENTIFICATION</scope>
</reference>
<dbReference type="SMART" id="SM00233">
    <property type="entry name" value="PH"/>
    <property type="match status" value="1"/>
</dbReference>
<dbReference type="InterPro" id="IPR057971">
    <property type="entry name" value="PKHA4-7_TBCA"/>
</dbReference>
<dbReference type="SUPFAM" id="SSF50729">
    <property type="entry name" value="PH domain-like"/>
    <property type="match status" value="1"/>
</dbReference>
<dbReference type="PANTHER" id="PTHR12752:SF4">
    <property type="entry name" value="PLECKSTRIN HOMOLOGY DOMAIN-CONTAINING FAMILY A MEMBER 7"/>
    <property type="match status" value="1"/>
</dbReference>
<evidence type="ECO:0000256" key="2">
    <source>
        <dbReference type="ARBA" id="ARBA00022490"/>
    </source>
</evidence>
<feature type="compositionally biased region" description="Low complexity" evidence="6">
    <location>
        <begin position="673"/>
        <end position="689"/>
    </location>
</feature>
<keyword evidence="5" id="KW-0175">Coiled coil</keyword>
<dbReference type="CDD" id="cd13248">
    <property type="entry name" value="PH_PEPP1_2_3"/>
    <property type="match status" value="1"/>
</dbReference>
<dbReference type="GeneTree" id="ENSGT00940000155817"/>
<dbReference type="FunFam" id="2.20.70.10:FF:000027">
    <property type="entry name" value="pleckstrin homology domain-containing family A member 5 isoform X1"/>
    <property type="match status" value="1"/>
</dbReference>
<evidence type="ECO:0000313" key="10">
    <source>
        <dbReference type="Proteomes" id="UP000694397"/>
    </source>
</evidence>
<keyword evidence="3" id="KW-0597">Phosphoprotein</keyword>
<dbReference type="Gene3D" id="2.30.29.30">
    <property type="entry name" value="Pleckstrin-homology domain (PH domain)/Phosphotyrosine-binding domain (PTB)"/>
    <property type="match status" value="1"/>
</dbReference>
<evidence type="ECO:0000259" key="7">
    <source>
        <dbReference type="PROSITE" id="PS50003"/>
    </source>
</evidence>
<evidence type="ECO:0000256" key="5">
    <source>
        <dbReference type="SAM" id="Coils"/>
    </source>
</evidence>
<accession>A0A8C9RVK2</accession>
<dbReference type="Pfam" id="PF00397">
    <property type="entry name" value="WW"/>
    <property type="match status" value="1"/>
</dbReference>
<name>A0A8C9RVK2_SCLFO</name>
<organism evidence="9 10">
    <name type="scientific">Scleropages formosus</name>
    <name type="common">Asian bonytongue</name>
    <name type="synonym">Osteoglossum formosum</name>
    <dbReference type="NCBI Taxonomy" id="113540"/>
    <lineage>
        <taxon>Eukaryota</taxon>
        <taxon>Metazoa</taxon>
        <taxon>Chordata</taxon>
        <taxon>Craniata</taxon>
        <taxon>Vertebrata</taxon>
        <taxon>Euteleostomi</taxon>
        <taxon>Actinopterygii</taxon>
        <taxon>Neopterygii</taxon>
        <taxon>Teleostei</taxon>
        <taxon>Osteoglossocephala</taxon>
        <taxon>Osteoglossomorpha</taxon>
        <taxon>Osteoglossiformes</taxon>
        <taxon>Osteoglossidae</taxon>
        <taxon>Scleropages</taxon>
    </lineage>
</organism>
<keyword evidence="4" id="KW-0677">Repeat</keyword>
<dbReference type="Pfam" id="PF25541">
    <property type="entry name" value="TBCA_PH"/>
    <property type="match status" value="1"/>
</dbReference>
<dbReference type="PROSITE" id="PS01159">
    <property type="entry name" value="WW_DOMAIN_1"/>
    <property type="match status" value="1"/>
</dbReference>
<feature type="compositionally biased region" description="Low complexity" evidence="6">
    <location>
        <begin position="118"/>
        <end position="132"/>
    </location>
</feature>
<feature type="compositionally biased region" description="Low complexity" evidence="6">
    <location>
        <begin position="907"/>
        <end position="926"/>
    </location>
</feature>
<dbReference type="CDD" id="cd00201">
    <property type="entry name" value="WW"/>
    <property type="match status" value="2"/>
</dbReference>
<comment type="subcellular location">
    <subcellularLocation>
        <location evidence="1">Cytoplasm</location>
    </subcellularLocation>
</comment>
<dbReference type="Gene3D" id="2.20.70.10">
    <property type="match status" value="2"/>
</dbReference>
<feature type="domain" description="WW" evidence="8">
    <location>
        <begin position="9"/>
        <end position="42"/>
    </location>
</feature>
<feature type="compositionally biased region" description="Low complexity" evidence="6">
    <location>
        <begin position="708"/>
        <end position="717"/>
    </location>
</feature>
<feature type="compositionally biased region" description="Basic and acidic residues" evidence="6">
    <location>
        <begin position="1076"/>
        <end position="1087"/>
    </location>
</feature>
<dbReference type="FunFam" id="2.30.29.30:FF:000083">
    <property type="entry name" value="Pleckstrin homology domain-containing family A member 5"/>
    <property type="match status" value="1"/>
</dbReference>
<dbReference type="PANTHER" id="PTHR12752">
    <property type="entry name" value="PHOSPHOINOSITOL 3-PHOSPHATE-BINDING PROTEIN"/>
    <property type="match status" value="1"/>
</dbReference>
<feature type="region of interest" description="Disordered" evidence="6">
    <location>
        <begin position="1075"/>
        <end position="1106"/>
    </location>
</feature>
<dbReference type="InterPro" id="IPR011993">
    <property type="entry name" value="PH-like_dom_sf"/>
</dbReference>
<feature type="coiled-coil region" evidence="5">
    <location>
        <begin position="532"/>
        <end position="566"/>
    </location>
</feature>
<evidence type="ECO:0000256" key="4">
    <source>
        <dbReference type="ARBA" id="ARBA00022737"/>
    </source>
</evidence>
<gene>
    <name evidence="9" type="primary">PLEKHA7</name>
</gene>
<dbReference type="PROSITE" id="PS50020">
    <property type="entry name" value="WW_DOMAIN_2"/>
    <property type="match status" value="2"/>
</dbReference>
<dbReference type="Ensembl" id="ENSSFOT00015019567.2">
    <property type="protein sequence ID" value="ENSSFOP00015019342.2"/>
    <property type="gene ID" value="ENSSFOG00015012391.2"/>
</dbReference>
<feature type="compositionally biased region" description="Basic residues" evidence="6">
    <location>
        <begin position="891"/>
        <end position="905"/>
    </location>
</feature>
<evidence type="ECO:0000256" key="6">
    <source>
        <dbReference type="SAM" id="MobiDB-lite"/>
    </source>
</evidence>
<feature type="compositionally biased region" description="Basic and acidic residues" evidence="6">
    <location>
        <begin position="859"/>
        <end position="868"/>
    </location>
</feature>
<dbReference type="InterPro" id="IPR001849">
    <property type="entry name" value="PH_domain"/>
</dbReference>
<feature type="compositionally biased region" description="Basic and acidic residues" evidence="6">
    <location>
        <begin position="875"/>
        <end position="890"/>
    </location>
</feature>
<dbReference type="PROSITE" id="PS50003">
    <property type="entry name" value="PH_DOMAIN"/>
    <property type="match status" value="1"/>
</dbReference>
<evidence type="ECO:0000259" key="8">
    <source>
        <dbReference type="PROSITE" id="PS50020"/>
    </source>
</evidence>
<dbReference type="AlphaFoldDB" id="A0A8C9RVK2"/>
<feature type="region of interest" description="Disordered" evidence="6">
    <location>
        <begin position="101"/>
        <end position="155"/>
    </location>
</feature>
<feature type="compositionally biased region" description="Basic and acidic residues" evidence="6">
    <location>
        <begin position="769"/>
        <end position="778"/>
    </location>
</feature>
<proteinExistence type="predicted"/>
<protein>
    <submittedName>
        <fullName evidence="9">Pleckstrin homology domain containing A7</fullName>
    </submittedName>
</protein>
<dbReference type="SMART" id="SM00456">
    <property type="entry name" value="WW"/>
    <property type="match status" value="2"/>
</dbReference>
<dbReference type="InterPro" id="IPR001202">
    <property type="entry name" value="WW_dom"/>
</dbReference>
<reference evidence="9" key="2">
    <citation type="submission" date="2025-08" db="UniProtKB">
        <authorList>
            <consortium name="Ensembl"/>
        </authorList>
    </citation>
    <scope>IDENTIFICATION</scope>
</reference>
<feature type="compositionally biased region" description="Pro residues" evidence="6">
    <location>
        <begin position="744"/>
        <end position="753"/>
    </location>
</feature>
<evidence type="ECO:0000256" key="3">
    <source>
        <dbReference type="ARBA" id="ARBA00022553"/>
    </source>
</evidence>
<feature type="region of interest" description="Disordered" evidence="6">
    <location>
        <begin position="673"/>
        <end position="778"/>
    </location>
</feature>
<dbReference type="SUPFAM" id="SSF51045">
    <property type="entry name" value="WW domain"/>
    <property type="match status" value="2"/>
</dbReference>
<reference evidence="9 10" key="1">
    <citation type="submission" date="2019-04" db="EMBL/GenBank/DDBJ databases">
        <authorList>
            <consortium name="Wellcome Sanger Institute Data Sharing"/>
        </authorList>
    </citation>
    <scope>NUCLEOTIDE SEQUENCE [LARGE SCALE GENOMIC DNA]</scope>
</reference>
<dbReference type="InterPro" id="IPR036020">
    <property type="entry name" value="WW_dom_sf"/>
</dbReference>
<keyword evidence="2" id="KW-0963">Cytoplasm</keyword>
<keyword evidence="10" id="KW-1185">Reference proteome</keyword>
<dbReference type="Proteomes" id="UP000694397">
    <property type="component" value="Chromosome 11"/>
</dbReference>
<sequence>LRALPIMADTLPDHWSYGVCRDGRVFFINDQSRSTTWLHPRTGEPVNSGHMMRSDLPQGWEEGFTEEGASFFINHNQRTTTFRHPVTGEISPENIDFFLQEHPHPCMSKPESNQRPPSVASESSTAMTSSTVNPPSGAKGSRSNGKVHSFGKRDHAIKRDPNVPAVVRGWLYKQDSSGMRLWKRKWFVLADHCLFYYKDSREEAALGSIPLPSYAICPVEPADHISRKYAFKACHTGMRAYIRKDSGGGSQAEHSCMRTYFFSADTQQDMNGWIRAMNQAALLFPFSSLSPSEHTLPRRTPPTQPKAYQSLPKTSQHGPAGCSSPVPRNLPSDYKYAADRVSHLRMSADERVATKEGTVWQLYEWQQRQQFRHGSPTAPLYADASAFRITLEVPRSMSVPPSPSDIPPPGPTIKVLSPRRPHVPANRVTVRPVDEASAVGVPASVSPRHMYPQHSRVNRRSVPPMGYMTHTVSAPSLHGKTADDTYLQLKSDLEYLDLKVGSSKPPCPLTPFTPSESFMVKLSRLCEQDKVLQELESRIRSLKEDKDKLESVLDVSHQQMEQYRDQPAHAEKIAYQQKLLQEDVVHIRAEMSRVSTEMEKAWNEYSRLESDLHQLRESLQDQMHRTILSQQEKAQMRKELWRMEDVMAGLSSSKAIYKVTVDSVKNPERKLVPSISAPSVPSLPASAPVGKTRSPLHSPHLSPTWPEPQSLPSQQPLHLTRMDSEAEDDAPPRPPLPQLYSPEENPPAVPPLPKEASAIRHTSVRGLKRQSDERKRDREFGQYINGDYKVELRSYVSEPELENLFSAVLNGVLKHTGTSTLPGFLAGLAGSTSRLNQSTNISSFVTLRRGVSEISFKVRPGERPKSALERLYPGEAHHGGRMSAEEQLERMKRHQKALVRERKRNLSQSERQSTSSRASAATSSRTPPTDLGSWKREQDFDMQLLERAVQGAERPPEHQDNVRPQADEWLTVLAKPLAALDLEPVDFELDLQRELSTPQKVFIPQRATEPEEPLSQHDAEARYRKAERISGILAQSSVQNMLPPEDPEKPGEPSASWVLQERMVAAPYVLASEASLRNKEVTGKPHSLDPPYRTQPVLHSTLFPDN</sequence>
<dbReference type="GO" id="GO:0005737">
    <property type="term" value="C:cytoplasm"/>
    <property type="evidence" value="ECO:0007669"/>
    <property type="project" value="UniProtKB-SubCell"/>
</dbReference>
<feature type="region of interest" description="Disordered" evidence="6">
    <location>
        <begin position="858"/>
        <end position="935"/>
    </location>
</feature>
<feature type="region of interest" description="Disordered" evidence="6">
    <location>
        <begin position="292"/>
        <end position="329"/>
    </location>
</feature>
<dbReference type="InterPro" id="IPR040392">
    <property type="entry name" value="PKHA4-7_PH"/>
</dbReference>
<evidence type="ECO:0000313" key="9">
    <source>
        <dbReference type="Ensembl" id="ENSSFOP00015019342.2"/>
    </source>
</evidence>
<evidence type="ECO:0000256" key="1">
    <source>
        <dbReference type="ARBA" id="ARBA00004496"/>
    </source>
</evidence>
<feature type="domain" description="PH" evidence="7">
    <location>
        <begin position="164"/>
        <end position="282"/>
    </location>
</feature>
<feature type="domain" description="WW" evidence="8">
    <location>
        <begin position="54"/>
        <end position="87"/>
    </location>
</feature>